<comment type="catalytic activity">
    <reaction evidence="1">
        <text>ATP + protein L-histidine = ADP + protein N-phospho-L-histidine.</text>
        <dbReference type="EC" id="2.7.13.3"/>
    </reaction>
</comment>
<dbReference type="Proteomes" id="UP000029999">
    <property type="component" value="Unassembled WGS sequence"/>
</dbReference>
<evidence type="ECO:0000256" key="7">
    <source>
        <dbReference type="ARBA" id="ARBA00023012"/>
    </source>
</evidence>
<evidence type="ECO:0000259" key="10">
    <source>
        <dbReference type="PROSITE" id="PS50109"/>
    </source>
</evidence>
<dbReference type="Pfam" id="PF00989">
    <property type="entry name" value="PAS"/>
    <property type="match status" value="1"/>
</dbReference>
<dbReference type="SMART" id="SM00091">
    <property type="entry name" value="PAS"/>
    <property type="match status" value="1"/>
</dbReference>
<feature type="transmembrane region" description="Helical" evidence="9">
    <location>
        <begin position="16"/>
        <end position="35"/>
    </location>
</feature>
<keyword evidence="8 9" id="KW-0472">Membrane</keyword>
<reference evidence="13 14" key="1">
    <citation type="submission" date="2014-09" db="EMBL/GenBank/DDBJ databases">
        <authorList>
            <person name="Grob C."/>
            <person name="Taubert M."/>
            <person name="Howat A.M."/>
            <person name="Burns O.J."/>
            <person name="Dixon J.L."/>
            <person name="Chen Y."/>
            <person name="Murrell J.C."/>
        </authorList>
    </citation>
    <scope>NUCLEOTIDE SEQUENCE [LARGE SCALE GENOMIC DNA]</scope>
    <source>
        <strain evidence="13">L4</strain>
    </source>
</reference>
<dbReference type="SUPFAM" id="SSF158472">
    <property type="entry name" value="HAMP domain-like"/>
    <property type="match status" value="1"/>
</dbReference>
<comment type="caution">
    <text evidence="13">The sequence shown here is derived from an EMBL/GenBank/DDBJ whole genome shotgun (WGS) entry which is preliminary data.</text>
</comment>
<evidence type="ECO:0000256" key="2">
    <source>
        <dbReference type="ARBA" id="ARBA00004370"/>
    </source>
</evidence>
<dbReference type="InterPro" id="IPR005467">
    <property type="entry name" value="His_kinase_dom"/>
</dbReference>
<dbReference type="PROSITE" id="PS50112">
    <property type="entry name" value="PAS"/>
    <property type="match status" value="1"/>
</dbReference>
<dbReference type="CDD" id="cd06225">
    <property type="entry name" value="HAMP"/>
    <property type="match status" value="1"/>
</dbReference>
<feature type="transmembrane region" description="Helical" evidence="9">
    <location>
        <begin position="162"/>
        <end position="181"/>
    </location>
</feature>
<dbReference type="Gene3D" id="6.10.340.10">
    <property type="match status" value="1"/>
</dbReference>
<evidence type="ECO:0000256" key="1">
    <source>
        <dbReference type="ARBA" id="ARBA00000085"/>
    </source>
</evidence>
<dbReference type="GO" id="GO:0005886">
    <property type="term" value="C:plasma membrane"/>
    <property type="evidence" value="ECO:0007669"/>
    <property type="project" value="TreeGrafter"/>
</dbReference>
<keyword evidence="4" id="KW-0597">Phosphoprotein</keyword>
<evidence type="ECO:0000313" key="14">
    <source>
        <dbReference type="Proteomes" id="UP000029999"/>
    </source>
</evidence>
<dbReference type="CDD" id="cd00075">
    <property type="entry name" value="HATPase"/>
    <property type="match status" value="1"/>
</dbReference>
<dbReference type="SMART" id="SM00387">
    <property type="entry name" value="HATPase_c"/>
    <property type="match status" value="1"/>
</dbReference>
<dbReference type="STRING" id="392484.LP43_1567"/>
<evidence type="ECO:0000256" key="4">
    <source>
        <dbReference type="ARBA" id="ARBA00022553"/>
    </source>
</evidence>
<dbReference type="GO" id="GO:0000155">
    <property type="term" value="F:phosphorelay sensor kinase activity"/>
    <property type="evidence" value="ECO:0007669"/>
    <property type="project" value="InterPro"/>
</dbReference>
<dbReference type="AlphaFoldDB" id="A0A0A0BGH4"/>
<evidence type="ECO:0000313" key="13">
    <source>
        <dbReference type="EMBL" id="KGM07066.1"/>
    </source>
</evidence>
<evidence type="ECO:0000256" key="5">
    <source>
        <dbReference type="ARBA" id="ARBA00022679"/>
    </source>
</evidence>
<evidence type="ECO:0000256" key="8">
    <source>
        <dbReference type="ARBA" id="ARBA00023136"/>
    </source>
</evidence>
<name>A0A0A0BGH4_9GAMM</name>
<dbReference type="InterPro" id="IPR003660">
    <property type="entry name" value="HAMP_dom"/>
</dbReference>
<evidence type="ECO:0000259" key="11">
    <source>
        <dbReference type="PROSITE" id="PS50112"/>
    </source>
</evidence>
<comment type="subcellular location">
    <subcellularLocation>
        <location evidence="2">Membrane</location>
    </subcellularLocation>
</comment>
<feature type="domain" description="HAMP" evidence="12">
    <location>
        <begin position="182"/>
        <end position="234"/>
    </location>
</feature>
<dbReference type="GO" id="GO:0006355">
    <property type="term" value="P:regulation of DNA-templated transcription"/>
    <property type="evidence" value="ECO:0007669"/>
    <property type="project" value="InterPro"/>
</dbReference>
<protein>
    <recommendedName>
        <fullName evidence="3">histidine kinase</fullName>
        <ecNumber evidence="3">2.7.13.3</ecNumber>
    </recommendedName>
</protein>
<dbReference type="PROSITE" id="PS50885">
    <property type="entry name" value="HAMP"/>
    <property type="match status" value="1"/>
</dbReference>
<dbReference type="EMBL" id="JRQD01000003">
    <property type="protein sequence ID" value="KGM07066.1"/>
    <property type="molecule type" value="Genomic_DNA"/>
</dbReference>
<dbReference type="InterPro" id="IPR036890">
    <property type="entry name" value="HATPase_C_sf"/>
</dbReference>
<keyword evidence="5" id="KW-0808">Transferase</keyword>
<dbReference type="InterPro" id="IPR004358">
    <property type="entry name" value="Sig_transdc_His_kin-like_C"/>
</dbReference>
<keyword evidence="9" id="KW-0812">Transmembrane</keyword>
<proteinExistence type="predicted"/>
<dbReference type="InterPro" id="IPR003594">
    <property type="entry name" value="HATPase_dom"/>
</dbReference>
<dbReference type="FunFam" id="1.10.287.130:FF:000001">
    <property type="entry name" value="Two-component sensor histidine kinase"/>
    <property type="match status" value="1"/>
</dbReference>
<dbReference type="CDD" id="cd00130">
    <property type="entry name" value="PAS"/>
    <property type="match status" value="1"/>
</dbReference>
<dbReference type="InterPro" id="IPR013767">
    <property type="entry name" value="PAS_fold"/>
</dbReference>
<dbReference type="NCBIfam" id="TIGR00229">
    <property type="entry name" value="sensory_box"/>
    <property type="match status" value="1"/>
</dbReference>
<gene>
    <name evidence="13" type="ORF">LP43_1567</name>
</gene>
<keyword evidence="7" id="KW-0902">Two-component regulatory system</keyword>
<evidence type="ECO:0000259" key="12">
    <source>
        <dbReference type="PROSITE" id="PS50885"/>
    </source>
</evidence>
<accession>A0A0A0BGH4</accession>
<dbReference type="EC" id="2.7.13.3" evidence="3"/>
<evidence type="ECO:0000256" key="9">
    <source>
        <dbReference type="SAM" id="Phobius"/>
    </source>
</evidence>
<dbReference type="InterPro" id="IPR035965">
    <property type="entry name" value="PAS-like_dom_sf"/>
</dbReference>
<dbReference type="CDD" id="cd00082">
    <property type="entry name" value="HisKA"/>
    <property type="match status" value="1"/>
</dbReference>
<dbReference type="SUPFAM" id="SSF55785">
    <property type="entry name" value="PYP-like sensor domain (PAS domain)"/>
    <property type="match status" value="1"/>
</dbReference>
<feature type="domain" description="PAS" evidence="11">
    <location>
        <begin position="228"/>
        <end position="296"/>
    </location>
</feature>
<dbReference type="PRINTS" id="PR00344">
    <property type="entry name" value="BCTRLSENSOR"/>
</dbReference>
<dbReference type="Gene3D" id="3.30.450.20">
    <property type="entry name" value="PAS domain"/>
    <property type="match status" value="1"/>
</dbReference>
<dbReference type="SUPFAM" id="SSF55874">
    <property type="entry name" value="ATPase domain of HSP90 chaperone/DNA topoisomerase II/histidine kinase"/>
    <property type="match status" value="1"/>
</dbReference>
<keyword evidence="6" id="KW-0418">Kinase</keyword>
<dbReference type="Pfam" id="PF02518">
    <property type="entry name" value="HATPase_c"/>
    <property type="match status" value="1"/>
</dbReference>
<dbReference type="SMART" id="SM00388">
    <property type="entry name" value="HisKA"/>
    <property type="match status" value="1"/>
</dbReference>
<dbReference type="InterPro" id="IPR003661">
    <property type="entry name" value="HisK_dim/P_dom"/>
</dbReference>
<dbReference type="PROSITE" id="PS50109">
    <property type="entry name" value="HIS_KIN"/>
    <property type="match status" value="1"/>
</dbReference>
<dbReference type="Pfam" id="PF00512">
    <property type="entry name" value="HisKA"/>
    <property type="match status" value="1"/>
</dbReference>
<dbReference type="GO" id="GO:0004721">
    <property type="term" value="F:phosphoprotein phosphatase activity"/>
    <property type="evidence" value="ECO:0007669"/>
    <property type="project" value="TreeGrafter"/>
</dbReference>
<dbReference type="PANTHER" id="PTHR45453">
    <property type="entry name" value="PHOSPHATE REGULON SENSOR PROTEIN PHOR"/>
    <property type="match status" value="1"/>
</dbReference>
<dbReference type="Pfam" id="PF00672">
    <property type="entry name" value="HAMP"/>
    <property type="match status" value="1"/>
</dbReference>
<dbReference type="InterPro" id="IPR000014">
    <property type="entry name" value="PAS"/>
</dbReference>
<dbReference type="Gene3D" id="3.30.565.10">
    <property type="entry name" value="Histidine kinase-like ATPase, C-terminal domain"/>
    <property type="match status" value="1"/>
</dbReference>
<dbReference type="GO" id="GO:0016036">
    <property type="term" value="P:cellular response to phosphate starvation"/>
    <property type="evidence" value="ECO:0007669"/>
    <property type="project" value="TreeGrafter"/>
</dbReference>
<dbReference type="SMART" id="SM00304">
    <property type="entry name" value="HAMP"/>
    <property type="match status" value="1"/>
</dbReference>
<dbReference type="PANTHER" id="PTHR45453:SF1">
    <property type="entry name" value="PHOSPHATE REGULON SENSOR PROTEIN PHOR"/>
    <property type="match status" value="1"/>
</dbReference>
<dbReference type="SUPFAM" id="SSF47384">
    <property type="entry name" value="Homodimeric domain of signal transducing histidine kinase"/>
    <property type="match status" value="1"/>
</dbReference>
<sequence>MRRLISYFHGSFRNKILALIALIFIPFLLVLFLTSQKIMTASLSKQFYTHTENLSEVIRTSIKPLILTDNLVAIDEVTRSLLQLQDVAFIRVFSYDQAILEVNRDTYPQRKFQLDKQLLAATDGYYDVEYIFQVENTAVGKVQVSFSINQQRALLMDANQKLVMTAVVMTTIGLLLTWLLAEQVSNKIQLLEHASNRIAQGDARVTLPLDGHDEIARTGRAFKNMMHQIKEKYEALNLSPDGILIVSAQHLITYTNPALHAMFGTHVKHLIGQTLNEFEQLLLRTIDKRSHETVESLEDLLHLTEFRVHLPDFKVLKCIKKRVNTNDGDAFSEVLYLRDITHESEIDRMKSEFLTTAAHELRTPLASVMGYSELLMVNEYPEEKTKFVADTINRQAQNLKHLVDDLLDIAKIEARSNAVLELNHGNVRQLVKNCCDYIAATSSHCELIFEPDNCAWPIIEFDEHKLEQAVMNILSNAYKYSKQNGIVIVDTVVINQEFDGLSWFGIRITDQGIGMNQAQLSRVGEKFYRADNAGSVPGTGLGMALTCEILALHSGHLDITSQPNQGTQVTLWIPTFEADIKVRGYG</sequence>
<keyword evidence="9" id="KW-1133">Transmembrane helix</keyword>
<evidence type="ECO:0000256" key="3">
    <source>
        <dbReference type="ARBA" id="ARBA00012438"/>
    </source>
</evidence>
<organism evidence="13 14">
    <name type="scientific">Methylophaga thiooxydans</name>
    <dbReference type="NCBI Taxonomy" id="392484"/>
    <lineage>
        <taxon>Bacteria</taxon>
        <taxon>Pseudomonadati</taxon>
        <taxon>Pseudomonadota</taxon>
        <taxon>Gammaproteobacteria</taxon>
        <taxon>Thiotrichales</taxon>
        <taxon>Piscirickettsiaceae</taxon>
        <taxon>Methylophaga</taxon>
    </lineage>
</organism>
<dbReference type="Gene3D" id="1.10.287.130">
    <property type="match status" value="1"/>
</dbReference>
<feature type="domain" description="Histidine kinase" evidence="10">
    <location>
        <begin position="356"/>
        <end position="577"/>
    </location>
</feature>
<dbReference type="InterPro" id="IPR036097">
    <property type="entry name" value="HisK_dim/P_sf"/>
</dbReference>
<evidence type="ECO:0000256" key="6">
    <source>
        <dbReference type="ARBA" id="ARBA00022777"/>
    </source>
</evidence>
<dbReference type="InterPro" id="IPR050351">
    <property type="entry name" value="BphY/WalK/GraS-like"/>
</dbReference>